<dbReference type="GO" id="GO:0003677">
    <property type="term" value="F:DNA binding"/>
    <property type="evidence" value="ECO:0007669"/>
    <property type="project" value="UniProtKB-KW"/>
</dbReference>
<dbReference type="InterPro" id="IPR005119">
    <property type="entry name" value="LysR_subst-bd"/>
</dbReference>
<dbReference type="SUPFAM" id="SSF46785">
    <property type="entry name" value="Winged helix' DNA-binding domain"/>
    <property type="match status" value="1"/>
</dbReference>
<comment type="caution">
    <text evidence="6">The sequence shown here is derived from an EMBL/GenBank/DDBJ whole genome shotgun (WGS) entry which is preliminary data.</text>
</comment>
<dbReference type="PANTHER" id="PTHR30419:SF2">
    <property type="entry name" value="LYSR FAMILY TRANSCRIPTIONAL REGULATOR"/>
    <property type="match status" value="1"/>
</dbReference>
<keyword evidence="7" id="KW-1185">Reference proteome</keyword>
<protein>
    <submittedName>
        <fullName evidence="6">HTH-type transcriptional regulator CynR</fullName>
    </submittedName>
</protein>
<dbReference type="GO" id="GO:0005829">
    <property type="term" value="C:cytosol"/>
    <property type="evidence" value="ECO:0007669"/>
    <property type="project" value="TreeGrafter"/>
</dbReference>
<evidence type="ECO:0000313" key="6">
    <source>
        <dbReference type="EMBL" id="CAJ0736590.1"/>
    </source>
</evidence>
<accession>A0AB72X1S1</accession>
<dbReference type="Gene3D" id="3.40.190.290">
    <property type="match status" value="1"/>
</dbReference>
<organism evidence="6 7">
    <name type="scientific">Ralstonia edaphi</name>
    <dbReference type="NCBI Taxonomy" id="3058599"/>
    <lineage>
        <taxon>Bacteria</taxon>
        <taxon>Pseudomonadati</taxon>
        <taxon>Pseudomonadota</taxon>
        <taxon>Betaproteobacteria</taxon>
        <taxon>Burkholderiales</taxon>
        <taxon>Burkholderiaceae</taxon>
        <taxon>Ralstonia</taxon>
    </lineage>
</organism>
<feature type="domain" description="HTH lysR-type" evidence="5">
    <location>
        <begin position="24"/>
        <end position="81"/>
    </location>
</feature>
<evidence type="ECO:0000256" key="2">
    <source>
        <dbReference type="ARBA" id="ARBA00023015"/>
    </source>
</evidence>
<name>A0AB72X1S1_9RALS</name>
<proteinExistence type="inferred from homology"/>
<dbReference type="FunFam" id="1.10.10.10:FF:000001">
    <property type="entry name" value="LysR family transcriptional regulator"/>
    <property type="match status" value="1"/>
</dbReference>
<dbReference type="InterPro" id="IPR000847">
    <property type="entry name" value="LysR_HTH_N"/>
</dbReference>
<dbReference type="InterPro" id="IPR036390">
    <property type="entry name" value="WH_DNA-bd_sf"/>
</dbReference>
<evidence type="ECO:0000256" key="1">
    <source>
        <dbReference type="ARBA" id="ARBA00009437"/>
    </source>
</evidence>
<keyword evidence="4" id="KW-0804">Transcription</keyword>
<evidence type="ECO:0000256" key="3">
    <source>
        <dbReference type="ARBA" id="ARBA00023125"/>
    </source>
</evidence>
<evidence type="ECO:0000313" key="7">
    <source>
        <dbReference type="Proteomes" id="UP001189225"/>
    </source>
</evidence>
<dbReference type="InterPro" id="IPR050950">
    <property type="entry name" value="HTH-type_LysR_regulators"/>
</dbReference>
<comment type="similarity">
    <text evidence="1">Belongs to the LysR transcriptional regulatory family.</text>
</comment>
<dbReference type="AlphaFoldDB" id="A0AB72X1S1"/>
<dbReference type="GO" id="GO:0003700">
    <property type="term" value="F:DNA-binding transcription factor activity"/>
    <property type="evidence" value="ECO:0007669"/>
    <property type="project" value="InterPro"/>
</dbReference>
<dbReference type="SUPFAM" id="SSF53850">
    <property type="entry name" value="Periplasmic binding protein-like II"/>
    <property type="match status" value="1"/>
</dbReference>
<dbReference type="Proteomes" id="UP001189225">
    <property type="component" value="Unassembled WGS sequence"/>
</dbReference>
<evidence type="ECO:0000256" key="4">
    <source>
        <dbReference type="ARBA" id="ARBA00023163"/>
    </source>
</evidence>
<keyword evidence="3" id="KW-0238">DNA-binding</keyword>
<dbReference type="EMBL" id="CATWHI010000001">
    <property type="protein sequence ID" value="CAJ0736590.1"/>
    <property type="molecule type" value="Genomic_DNA"/>
</dbReference>
<dbReference type="Pfam" id="PF00126">
    <property type="entry name" value="HTH_1"/>
    <property type="match status" value="1"/>
</dbReference>
<sequence length="315" mass="35260">MCDTLTEPQCRTEADANLRRIVRFDLTDLRLFLHTAEAGSITAGAERAHLTLASASARIRGMEDTLGVPLLTRNRRGVETTAAGRTLVHHARVVLQQMDRMRGELGEYARGLKGYVRLLSNTAAMTEFLPETLSAFLAAHPEVDVDLEELVSHEIVEAIAQGRADIGIVNDAVDLSGLETFPFRHDRLVLVTARDHPLAERRELAFVETLQEDFVGLTGDNALQAYLAGHAARAGHRLKYRVRLRSFDAVCRMVERNVGVGVIPEHAAIRLQRSMGIRRVRLTDAWATRLLRICVRHFDDLPVFARQLIEHLREA</sequence>
<dbReference type="InterPro" id="IPR036388">
    <property type="entry name" value="WH-like_DNA-bd_sf"/>
</dbReference>
<dbReference type="PANTHER" id="PTHR30419">
    <property type="entry name" value="HTH-TYPE TRANSCRIPTIONAL REGULATOR YBHD"/>
    <property type="match status" value="1"/>
</dbReference>
<dbReference type="Pfam" id="PF03466">
    <property type="entry name" value="LysR_substrate"/>
    <property type="match status" value="1"/>
</dbReference>
<keyword evidence="2" id="KW-0805">Transcription regulation</keyword>
<dbReference type="PROSITE" id="PS50931">
    <property type="entry name" value="HTH_LYSR"/>
    <property type="match status" value="1"/>
</dbReference>
<reference evidence="6 7" key="1">
    <citation type="submission" date="2023-07" db="EMBL/GenBank/DDBJ databases">
        <authorList>
            <person name="Peeters C."/>
        </authorList>
    </citation>
    <scope>NUCLEOTIDE SEQUENCE [LARGE SCALE GENOMIC DNA]</scope>
    <source>
        <strain evidence="6 7">R-16034</strain>
    </source>
</reference>
<evidence type="ECO:0000259" key="5">
    <source>
        <dbReference type="PROSITE" id="PS50931"/>
    </source>
</evidence>
<dbReference type="CDD" id="cd08421">
    <property type="entry name" value="PBP2_LTTR_like_1"/>
    <property type="match status" value="1"/>
</dbReference>
<gene>
    <name evidence="6" type="primary">cynR_1</name>
    <name evidence="6" type="ORF">R16034_00459</name>
</gene>
<dbReference type="Gene3D" id="1.10.10.10">
    <property type="entry name" value="Winged helix-like DNA-binding domain superfamily/Winged helix DNA-binding domain"/>
    <property type="match status" value="1"/>
</dbReference>